<dbReference type="RefSeq" id="WP_069326279.1">
    <property type="nucleotide sequence ID" value="NZ_MDER01000028.1"/>
</dbReference>
<evidence type="ECO:0000256" key="8">
    <source>
        <dbReference type="SAM" id="Phobius"/>
    </source>
</evidence>
<dbReference type="InterPro" id="IPR038770">
    <property type="entry name" value="Na+/solute_symporter_sf"/>
</dbReference>
<name>A0A1E3L865_9BACL</name>
<proteinExistence type="inferred from homology"/>
<feature type="transmembrane region" description="Helical" evidence="8">
    <location>
        <begin position="37"/>
        <end position="55"/>
    </location>
</feature>
<dbReference type="Gene3D" id="1.20.1530.20">
    <property type="match status" value="2"/>
</dbReference>
<evidence type="ECO:0008006" key="11">
    <source>
        <dbReference type="Google" id="ProtNLM"/>
    </source>
</evidence>
<feature type="transmembrane region" description="Helical" evidence="8">
    <location>
        <begin position="67"/>
        <end position="85"/>
    </location>
</feature>
<evidence type="ECO:0000256" key="6">
    <source>
        <dbReference type="ARBA" id="ARBA00022989"/>
    </source>
</evidence>
<dbReference type="AlphaFoldDB" id="A0A1E3L865"/>
<feature type="transmembrane region" description="Helical" evidence="8">
    <location>
        <begin position="6"/>
        <end position="25"/>
    </location>
</feature>
<evidence type="ECO:0000256" key="4">
    <source>
        <dbReference type="ARBA" id="ARBA00022475"/>
    </source>
</evidence>
<dbReference type="Pfam" id="PF03547">
    <property type="entry name" value="Mem_trans"/>
    <property type="match status" value="1"/>
</dbReference>
<feature type="transmembrane region" description="Helical" evidence="8">
    <location>
        <begin position="191"/>
        <end position="211"/>
    </location>
</feature>
<dbReference type="PANTHER" id="PTHR36838:SF1">
    <property type="entry name" value="SLR1864 PROTEIN"/>
    <property type="match status" value="1"/>
</dbReference>
<protein>
    <recommendedName>
        <fullName evidence="11">Transporter</fullName>
    </recommendedName>
</protein>
<evidence type="ECO:0000256" key="1">
    <source>
        <dbReference type="ARBA" id="ARBA00004651"/>
    </source>
</evidence>
<dbReference type="PATRIC" id="fig|1886670.3.peg.843"/>
<feature type="transmembrane region" description="Helical" evidence="8">
    <location>
        <begin position="260"/>
        <end position="282"/>
    </location>
</feature>
<feature type="transmembrane region" description="Helical" evidence="8">
    <location>
        <begin position="128"/>
        <end position="148"/>
    </location>
</feature>
<feature type="transmembrane region" description="Helical" evidence="8">
    <location>
        <begin position="160"/>
        <end position="179"/>
    </location>
</feature>
<keyword evidence="10" id="KW-1185">Reference proteome</keyword>
<evidence type="ECO:0000256" key="7">
    <source>
        <dbReference type="ARBA" id="ARBA00023136"/>
    </source>
</evidence>
<gene>
    <name evidence="9" type="ORF">PTI45_00822</name>
</gene>
<comment type="similarity">
    <text evidence="2">Belongs to the auxin efflux carrier (TC 2.A.69) family.</text>
</comment>
<dbReference type="Proteomes" id="UP000094578">
    <property type="component" value="Unassembled WGS sequence"/>
</dbReference>
<sequence length="315" mass="34019">MIMNLLHTLYQVFLPISLPVIGGILLKRFRNLDSKPIATMSLYVLTPAIVFNTLLHADISLNDIGTTISFSLLSLVLLWAIAIGMSRILQLNKEEQAGLTLISTFTNCVNYGLPLVLLAFGQLGLDKASVYVIGQMIIVNTVGVFFAARSQFSVKQAGLAIFRLPAIYATLIAVILRVTDIALPTALDSGFAMLAAAYSPVALVVLGTQMISVGSTRATVTANQTTQSSNRAFWAGLSIRLLVAPLLSWLLLTWLQVEGILFSVLLILTSMPTAVNAVILAGQFNAAPKLVSRCILWTTLASFILMPVLIVWLQS</sequence>
<keyword evidence="7 8" id="KW-0472">Membrane</keyword>
<evidence type="ECO:0000256" key="5">
    <source>
        <dbReference type="ARBA" id="ARBA00022692"/>
    </source>
</evidence>
<comment type="subcellular location">
    <subcellularLocation>
        <location evidence="1">Cell membrane</location>
        <topology evidence="1">Multi-pass membrane protein</topology>
    </subcellularLocation>
</comment>
<accession>A0A1E3L865</accession>
<feature type="transmembrane region" description="Helical" evidence="8">
    <location>
        <begin position="232"/>
        <end position="254"/>
    </location>
</feature>
<dbReference type="InterPro" id="IPR004776">
    <property type="entry name" value="Mem_transp_PIN-like"/>
</dbReference>
<feature type="transmembrane region" description="Helical" evidence="8">
    <location>
        <begin position="97"/>
        <end position="122"/>
    </location>
</feature>
<dbReference type="GO" id="GO:0005886">
    <property type="term" value="C:plasma membrane"/>
    <property type="evidence" value="ECO:0007669"/>
    <property type="project" value="UniProtKB-SubCell"/>
</dbReference>
<organism evidence="9 10">
    <name type="scientific">Paenibacillus nuruki</name>
    <dbReference type="NCBI Taxonomy" id="1886670"/>
    <lineage>
        <taxon>Bacteria</taxon>
        <taxon>Bacillati</taxon>
        <taxon>Bacillota</taxon>
        <taxon>Bacilli</taxon>
        <taxon>Bacillales</taxon>
        <taxon>Paenibacillaceae</taxon>
        <taxon>Paenibacillus</taxon>
    </lineage>
</organism>
<dbReference type="STRING" id="1886670.PTI45_00822"/>
<keyword evidence="5 8" id="KW-0812">Transmembrane</keyword>
<comment type="caution">
    <text evidence="9">The sequence shown here is derived from an EMBL/GenBank/DDBJ whole genome shotgun (WGS) entry which is preliminary data.</text>
</comment>
<dbReference type="PANTHER" id="PTHR36838">
    <property type="entry name" value="AUXIN EFFLUX CARRIER FAMILY PROTEIN"/>
    <property type="match status" value="1"/>
</dbReference>
<dbReference type="GO" id="GO:0055085">
    <property type="term" value="P:transmembrane transport"/>
    <property type="evidence" value="ECO:0007669"/>
    <property type="project" value="InterPro"/>
</dbReference>
<evidence type="ECO:0000313" key="10">
    <source>
        <dbReference type="Proteomes" id="UP000094578"/>
    </source>
</evidence>
<feature type="transmembrane region" description="Helical" evidence="8">
    <location>
        <begin position="294"/>
        <end position="313"/>
    </location>
</feature>
<dbReference type="EMBL" id="MDER01000028">
    <property type="protein sequence ID" value="ODP29844.1"/>
    <property type="molecule type" value="Genomic_DNA"/>
</dbReference>
<evidence type="ECO:0000313" key="9">
    <source>
        <dbReference type="EMBL" id="ODP29844.1"/>
    </source>
</evidence>
<evidence type="ECO:0000256" key="3">
    <source>
        <dbReference type="ARBA" id="ARBA00022448"/>
    </source>
</evidence>
<keyword evidence="4" id="KW-1003">Cell membrane</keyword>
<reference evidence="9 10" key="1">
    <citation type="submission" date="2016-08" db="EMBL/GenBank/DDBJ databases">
        <title>Genome sequencing of Paenibacillus sp. TI45-13ar, isolated from Korean traditional nuruk.</title>
        <authorList>
            <person name="Kim S.-J."/>
        </authorList>
    </citation>
    <scope>NUCLEOTIDE SEQUENCE [LARGE SCALE GENOMIC DNA]</scope>
    <source>
        <strain evidence="9 10">TI45-13ar</strain>
    </source>
</reference>
<keyword evidence="3" id="KW-0813">Transport</keyword>
<keyword evidence="6 8" id="KW-1133">Transmembrane helix</keyword>
<evidence type="ECO:0000256" key="2">
    <source>
        <dbReference type="ARBA" id="ARBA00010145"/>
    </source>
</evidence>